<dbReference type="PIRSF" id="PIRSF000141">
    <property type="entry name" value="Anaerobic_G3P_dh"/>
    <property type="match status" value="1"/>
</dbReference>
<protein>
    <submittedName>
        <fullName evidence="6">Anaerobic glycerol-3-phosphate dehydrogenase subunit B</fullName>
        <ecNumber evidence="6">1.1.5.3</ecNumber>
    </submittedName>
</protein>
<dbReference type="InterPro" id="IPR003953">
    <property type="entry name" value="FAD-dep_OxRdtase_2_FAD-bd"/>
</dbReference>
<keyword evidence="2" id="KW-0288">FMN</keyword>
<dbReference type="GO" id="GO:0004368">
    <property type="term" value="F:glycerol-3-phosphate dehydrogenase (quinone) activity"/>
    <property type="evidence" value="ECO:0007669"/>
    <property type="project" value="UniProtKB-EC"/>
</dbReference>
<reference evidence="6" key="2">
    <citation type="submission" date="2021-04" db="EMBL/GenBank/DDBJ databases">
        <authorList>
            <person name="Gilroy R."/>
        </authorList>
    </citation>
    <scope>NUCLEOTIDE SEQUENCE</scope>
    <source>
        <strain evidence="6">378</strain>
    </source>
</reference>
<gene>
    <name evidence="6" type="primary">glpB</name>
    <name evidence="6" type="ORF">H9847_07040</name>
</gene>
<evidence type="ECO:0000256" key="2">
    <source>
        <dbReference type="ARBA" id="ARBA00022643"/>
    </source>
</evidence>
<keyword evidence="3 6" id="KW-0560">Oxidoreductase</keyword>
<evidence type="ECO:0000256" key="4">
    <source>
        <dbReference type="SAM" id="SignalP"/>
    </source>
</evidence>
<evidence type="ECO:0000313" key="7">
    <source>
        <dbReference type="Proteomes" id="UP000733611"/>
    </source>
</evidence>
<accession>A0A948TGF0</accession>
<dbReference type="PROSITE" id="PS51257">
    <property type="entry name" value="PROKAR_LIPOPROTEIN"/>
    <property type="match status" value="1"/>
</dbReference>
<dbReference type="EC" id="1.1.5.3" evidence="6"/>
<dbReference type="GO" id="GO:0009331">
    <property type="term" value="C:glycerol-3-phosphate dehydrogenase (FAD) complex"/>
    <property type="evidence" value="ECO:0007669"/>
    <property type="project" value="InterPro"/>
</dbReference>
<keyword evidence="1" id="KW-0285">Flavoprotein</keyword>
<name>A0A948TGF0_9GAMM</name>
<feature type="domain" description="FAD-dependent oxidoreductase 2 FAD-binding" evidence="5">
    <location>
        <begin position="4"/>
        <end position="423"/>
    </location>
</feature>
<keyword evidence="4" id="KW-0732">Signal</keyword>
<dbReference type="NCBIfam" id="TIGR03378">
    <property type="entry name" value="glycerol3P_GlpB"/>
    <property type="match status" value="1"/>
</dbReference>
<feature type="chain" id="PRO_5036807658" evidence="4">
    <location>
        <begin position="21"/>
        <end position="454"/>
    </location>
</feature>
<evidence type="ECO:0000256" key="3">
    <source>
        <dbReference type="ARBA" id="ARBA00023002"/>
    </source>
</evidence>
<comment type="caution">
    <text evidence="6">The sequence shown here is derived from an EMBL/GenBank/DDBJ whole genome shotgun (WGS) entry which is preliminary data.</text>
</comment>
<dbReference type="EMBL" id="JAHLFE010000142">
    <property type="protein sequence ID" value="MBU3844605.1"/>
    <property type="molecule type" value="Genomic_DNA"/>
</dbReference>
<evidence type="ECO:0000259" key="5">
    <source>
        <dbReference type="Pfam" id="PF00890"/>
    </source>
</evidence>
<dbReference type="Proteomes" id="UP000733611">
    <property type="component" value="Unassembled WGS sequence"/>
</dbReference>
<evidence type="ECO:0000313" key="6">
    <source>
        <dbReference type="EMBL" id="MBU3844605.1"/>
    </source>
</evidence>
<dbReference type="AlphaFoldDB" id="A0A948TGF0"/>
<dbReference type="InterPro" id="IPR009158">
    <property type="entry name" value="G3P_DH_GlpB_su"/>
</dbReference>
<sequence length="454" mass="49527">MAKVLVVGAGISGLLAACFAADKGHDVKVLAYGQGALTVAGGIIDLYGYDEQGNLVTDPLQHIATLPKTHPYALMGAQRVEESLEAFKKLTASQGYHYYGDGHHQQRVPTAIGSFKPSCLIPQTIDGSAAFDRPKIVVVGFNLLKDYYPKLIAKNLHHFFGKLKEVTIEEITLQWPTGRGYRDVSALDLARDLETSVGQLNFINQLKGKVGPDCAVIIPPILGERPELSAAIQQKLEQELNTKLIEVSAIPPSVTGLRLDLLLHRACEQKHVTVIDKAQAIGFTGLKATAENLSGKRDPYGPVPGICKSLITGGYGREREYAADAFIIATGGVFGSGLVSSMGQMYEPIFDLRVPVPHEQKDWSHQYLFCGKPQPFASYGVAVNKHLQPIDPEDPDEHVIFHNVQFVGRSLRGYDFCFEKSGNGVAVTTAYHAVCELERNLKESADVMARAARY</sequence>
<feature type="signal peptide" evidence="4">
    <location>
        <begin position="1"/>
        <end position="20"/>
    </location>
</feature>
<reference evidence="6" key="1">
    <citation type="journal article" date="2021" name="PeerJ">
        <title>Extensive microbial diversity within the chicken gut microbiome revealed by metagenomics and culture.</title>
        <authorList>
            <person name="Gilroy R."/>
            <person name="Ravi A."/>
            <person name="Getino M."/>
            <person name="Pursley I."/>
            <person name="Horton D.L."/>
            <person name="Alikhan N.F."/>
            <person name="Baker D."/>
            <person name="Gharbi K."/>
            <person name="Hall N."/>
            <person name="Watson M."/>
            <person name="Adriaenssens E.M."/>
            <person name="Foster-Nyarko E."/>
            <person name="Jarju S."/>
            <person name="Secka A."/>
            <person name="Antonio M."/>
            <person name="Oren A."/>
            <person name="Chaudhuri R.R."/>
            <person name="La Ragione R."/>
            <person name="Hildebrand F."/>
            <person name="Pallen M.J."/>
        </authorList>
    </citation>
    <scope>NUCLEOTIDE SEQUENCE</scope>
    <source>
        <strain evidence="6">378</strain>
    </source>
</reference>
<dbReference type="Gene3D" id="3.50.50.60">
    <property type="entry name" value="FAD/NAD(P)-binding domain"/>
    <property type="match status" value="1"/>
</dbReference>
<dbReference type="Pfam" id="PF00890">
    <property type="entry name" value="FAD_binding_2"/>
    <property type="match status" value="1"/>
</dbReference>
<dbReference type="SUPFAM" id="SSF51905">
    <property type="entry name" value="FAD/NAD(P)-binding domain"/>
    <property type="match status" value="1"/>
</dbReference>
<dbReference type="InterPro" id="IPR036188">
    <property type="entry name" value="FAD/NAD-bd_sf"/>
</dbReference>
<organism evidence="6 7">
    <name type="scientific">Candidatus Anaerobiospirillum pullicola</name>
    <dbReference type="NCBI Taxonomy" id="2838451"/>
    <lineage>
        <taxon>Bacteria</taxon>
        <taxon>Pseudomonadati</taxon>
        <taxon>Pseudomonadota</taxon>
        <taxon>Gammaproteobacteria</taxon>
        <taxon>Aeromonadales</taxon>
        <taxon>Succinivibrionaceae</taxon>
        <taxon>Anaerobiospirillum</taxon>
    </lineage>
</organism>
<proteinExistence type="predicted"/>
<evidence type="ECO:0000256" key="1">
    <source>
        <dbReference type="ARBA" id="ARBA00022630"/>
    </source>
</evidence>